<evidence type="ECO:0000256" key="4">
    <source>
        <dbReference type="ARBA" id="ARBA00022475"/>
    </source>
</evidence>
<dbReference type="Gene3D" id="3.40.190.10">
    <property type="entry name" value="Periplasmic binding protein-like II"/>
    <property type="match status" value="1"/>
</dbReference>
<comment type="similarity">
    <text evidence="2">Belongs to the glutamate-gated ion channel (TC 1.A.10.1) family.</text>
</comment>
<dbReference type="GO" id="GO:0005886">
    <property type="term" value="C:plasma membrane"/>
    <property type="evidence" value="ECO:0007669"/>
    <property type="project" value="UniProtKB-SubCell"/>
</dbReference>
<dbReference type="Pfam" id="PF10613">
    <property type="entry name" value="Lig_chan-Glu_bd"/>
    <property type="match status" value="1"/>
</dbReference>
<sequence>MILLLFILQLLLISTESTLHGTHQYENTKQNLKIVIEEIVQEMNERAKCIVFVTDSVYKSMTSIKDISSSLNVSKYEIMLRDNEQFLKPRRQIKKILIDSKKIGCNAYVMIIANGFLAAEFLQYTESERLIDTRGLFLLLYDTRLFQSNLHYLWNRIINVVFIRRYNAYRHRSGEKPFKERIDLNTVYFPSHKTRTAMKYLDTWYQGKLHYGTDYFKEKTTNLQNKQLLIAVFEHIPAVTEKSRPYYEKRPDNSIKALGIEYELMQVISEAMNFTPKYYMPYNIASEKWGDGGKNQNHTGLIGEVLQGKAAFYIGDLHYTLDHINYFDLSIPYNTECLTFLTPESLTENSWKLLILPFKKYKWIFSLFLEYTLGSVSYKKYISLYKSQMHSQDGISIQTQMKGLYLFTKLENSILYTYSMLFQVSLPNLPSPWAVRILIGWWWTYSILVTVAYRASMTATLANPVARVTIDTLEQLAKSSIDIGGWNKESKNFFLISSDLNSQKIGNKFQLINNENEAIKKVANGSFCYYESSYLLRHARVKRQVLEKEQNENQTARSVLLKYNLHIMEECVVNMPIAIGMDKNSPLKSNVDILMRRIIEIGLIEKWLSEVMEWSKIMETRQEKESEKALVNMHKLQGAFIAVVVGYLLASIILIAEIIHWKYIVLRDPEFDKYCLDTFYSNNNPKIQINRFKFVH</sequence>
<evidence type="ECO:0000259" key="15">
    <source>
        <dbReference type="Pfam" id="PF00060"/>
    </source>
</evidence>
<dbReference type="SUPFAM" id="SSF53850">
    <property type="entry name" value="Periplasmic binding protein-like II"/>
    <property type="match status" value="1"/>
</dbReference>
<keyword evidence="5 13" id="KW-0812">Transmembrane</keyword>
<dbReference type="CTD" id="39269"/>
<keyword evidence="8 13" id="KW-0472">Membrane</keyword>
<dbReference type="InterPro" id="IPR001320">
    <property type="entry name" value="Iontro_rcpt_C"/>
</dbReference>
<dbReference type="PANTHER" id="PTHR42643">
    <property type="entry name" value="IONOTROPIC RECEPTOR 20A-RELATED"/>
    <property type="match status" value="1"/>
</dbReference>
<keyword evidence="10" id="KW-0325">Glycoprotein</keyword>
<feature type="transmembrane region" description="Helical" evidence="13">
    <location>
        <begin position="638"/>
        <end position="661"/>
    </location>
</feature>
<keyword evidence="11" id="KW-1071">Ligand-gated ion channel</keyword>
<evidence type="ECO:0000256" key="3">
    <source>
        <dbReference type="ARBA" id="ARBA00022448"/>
    </source>
</evidence>
<evidence type="ECO:0000256" key="6">
    <source>
        <dbReference type="ARBA" id="ARBA00022989"/>
    </source>
</evidence>
<evidence type="ECO:0000313" key="18">
    <source>
        <dbReference type="RefSeq" id="XP_026670641.1"/>
    </source>
</evidence>
<evidence type="ECO:0000256" key="12">
    <source>
        <dbReference type="ARBA" id="ARBA00023303"/>
    </source>
</evidence>
<dbReference type="InterPro" id="IPR052192">
    <property type="entry name" value="Insect_Ionotropic_Sensory_Rcpt"/>
</dbReference>
<dbReference type="Proteomes" id="UP000694925">
    <property type="component" value="Unplaced"/>
</dbReference>
<feature type="signal peptide" evidence="14">
    <location>
        <begin position="1"/>
        <end position="17"/>
    </location>
</feature>
<keyword evidence="17" id="KW-1185">Reference proteome</keyword>
<evidence type="ECO:0000256" key="1">
    <source>
        <dbReference type="ARBA" id="ARBA00004651"/>
    </source>
</evidence>
<comment type="subcellular location">
    <subcellularLocation>
        <location evidence="1">Cell membrane</location>
        <topology evidence="1">Multi-pass membrane protein</topology>
    </subcellularLocation>
</comment>
<evidence type="ECO:0000313" key="17">
    <source>
        <dbReference type="Proteomes" id="UP000694925"/>
    </source>
</evidence>
<dbReference type="RefSeq" id="XP_026670641.1">
    <property type="nucleotide sequence ID" value="XM_026814840.1"/>
</dbReference>
<keyword evidence="7" id="KW-0406">Ion transport</keyword>
<dbReference type="KEGG" id="ccal:108626469"/>
<dbReference type="GeneID" id="108626469"/>
<dbReference type="GO" id="GO:0050906">
    <property type="term" value="P:detection of stimulus involved in sensory perception"/>
    <property type="evidence" value="ECO:0007669"/>
    <property type="project" value="UniProtKB-ARBA"/>
</dbReference>
<protein>
    <submittedName>
        <fullName evidence="18">Uncharacterized protein LOC108626469</fullName>
    </submittedName>
</protein>
<evidence type="ECO:0000256" key="5">
    <source>
        <dbReference type="ARBA" id="ARBA00022692"/>
    </source>
</evidence>
<evidence type="ECO:0000256" key="11">
    <source>
        <dbReference type="ARBA" id="ARBA00023286"/>
    </source>
</evidence>
<reference evidence="18" key="1">
    <citation type="submission" date="2025-08" db="UniProtKB">
        <authorList>
            <consortium name="RefSeq"/>
        </authorList>
    </citation>
    <scope>IDENTIFICATION</scope>
    <source>
        <tissue evidence="18">Whole body</tissue>
    </source>
</reference>
<keyword evidence="4" id="KW-1003">Cell membrane</keyword>
<name>A0AAJ7WBU1_9HYME</name>
<keyword evidence="9" id="KW-0675">Receptor</keyword>
<feature type="domain" description="Ionotropic glutamate receptor L-glutamate and glycine-binding" evidence="16">
    <location>
        <begin position="239"/>
        <end position="342"/>
    </location>
</feature>
<evidence type="ECO:0000256" key="9">
    <source>
        <dbReference type="ARBA" id="ARBA00023170"/>
    </source>
</evidence>
<feature type="domain" description="Ionotropic glutamate receptor C-terminal" evidence="15">
    <location>
        <begin position="409"/>
        <end position="646"/>
    </location>
</feature>
<keyword evidence="6 13" id="KW-1133">Transmembrane helix</keyword>
<dbReference type="InterPro" id="IPR019594">
    <property type="entry name" value="Glu/Gly-bd"/>
</dbReference>
<evidence type="ECO:0000256" key="2">
    <source>
        <dbReference type="ARBA" id="ARBA00008685"/>
    </source>
</evidence>
<keyword evidence="14" id="KW-0732">Signal</keyword>
<organism evidence="17 18">
    <name type="scientific">Ceratina calcarata</name>
    <dbReference type="NCBI Taxonomy" id="156304"/>
    <lineage>
        <taxon>Eukaryota</taxon>
        <taxon>Metazoa</taxon>
        <taxon>Ecdysozoa</taxon>
        <taxon>Arthropoda</taxon>
        <taxon>Hexapoda</taxon>
        <taxon>Insecta</taxon>
        <taxon>Pterygota</taxon>
        <taxon>Neoptera</taxon>
        <taxon>Endopterygota</taxon>
        <taxon>Hymenoptera</taxon>
        <taxon>Apocrita</taxon>
        <taxon>Aculeata</taxon>
        <taxon>Apoidea</taxon>
        <taxon>Anthophila</taxon>
        <taxon>Apidae</taxon>
        <taxon>Ceratina</taxon>
        <taxon>Zadontomerus</taxon>
    </lineage>
</organism>
<evidence type="ECO:0000256" key="10">
    <source>
        <dbReference type="ARBA" id="ARBA00023180"/>
    </source>
</evidence>
<evidence type="ECO:0000256" key="7">
    <source>
        <dbReference type="ARBA" id="ARBA00023065"/>
    </source>
</evidence>
<keyword evidence="3" id="KW-0813">Transport</keyword>
<feature type="chain" id="PRO_5042564296" evidence="14">
    <location>
        <begin position="18"/>
        <end position="696"/>
    </location>
</feature>
<gene>
    <name evidence="18" type="primary">LOC108626469</name>
</gene>
<dbReference type="AlphaFoldDB" id="A0AAJ7WBU1"/>
<proteinExistence type="inferred from homology"/>
<evidence type="ECO:0000256" key="14">
    <source>
        <dbReference type="SAM" id="SignalP"/>
    </source>
</evidence>
<keyword evidence="12" id="KW-0407">Ion channel</keyword>
<dbReference type="Pfam" id="PF00060">
    <property type="entry name" value="Lig_chan"/>
    <property type="match status" value="1"/>
</dbReference>
<evidence type="ECO:0000259" key="16">
    <source>
        <dbReference type="Pfam" id="PF10613"/>
    </source>
</evidence>
<accession>A0AAJ7WBU1</accession>
<dbReference type="Gene3D" id="1.10.287.70">
    <property type="match status" value="1"/>
</dbReference>
<evidence type="ECO:0000256" key="8">
    <source>
        <dbReference type="ARBA" id="ARBA00023136"/>
    </source>
</evidence>
<evidence type="ECO:0000256" key="13">
    <source>
        <dbReference type="SAM" id="Phobius"/>
    </source>
</evidence>
<dbReference type="GO" id="GO:0015276">
    <property type="term" value="F:ligand-gated monoatomic ion channel activity"/>
    <property type="evidence" value="ECO:0007669"/>
    <property type="project" value="InterPro"/>
</dbReference>
<dbReference type="PANTHER" id="PTHR42643:SF35">
    <property type="entry name" value="IONOTROPIC RECEPTOR 68A, ISOFORM A"/>
    <property type="match status" value="1"/>
</dbReference>